<feature type="region of interest" description="Disordered" evidence="2">
    <location>
        <begin position="131"/>
        <end position="159"/>
    </location>
</feature>
<evidence type="ECO:0000256" key="2">
    <source>
        <dbReference type="SAM" id="MobiDB-lite"/>
    </source>
</evidence>
<feature type="compositionally biased region" description="Basic and acidic residues" evidence="2">
    <location>
        <begin position="1"/>
        <end position="13"/>
    </location>
</feature>
<organism evidence="3 4">
    <name type="scientific">Coffea canephora</name>
    <name type="common">Robusta coffee</name>
    <dbReference type="NCBI Taxonomy" id="49390"/>
    <lineage>
        <taxon>Eukaryota</taxon>
        <taxon>Viridiplantae</taxon>
        <taxon>Streptophyta</taxon>
        <taxon>Embryophyta</taxon>
        <taxon>Tracheophyta</taxon>
        <taxon>Spermatophyta</taxon>
        <taxon>Magnoliopsida</taxon>
        <taxon>eudicotyledons</taxon>
        <taxon>Gunneridae</taxon>
        <taxon>Pentapetalae</taxon>
        <taxon>asterids</taxon>
        <taxon>lamiids</taxon>
        <taxon>Gentianales</taxon>
        <taxon>Rubiaceae</taxon>
        <taxon>Ixoroideae</taxon>
        <taxon>Gardenieae complex</taxon>
        <taxon>Bertiereae - Coffeeae clade</taxon>
        <taxon>Coffeeae</taxon>
        <taxon>Coffea</taxon>
    </lineage>
</organism>
<reference evidence="4" key="1">
    <citation type="journal article" date="2014" name="Science">
        <title>The coffee genome provides insight into the convergent evolution of caffeine biosynthesis.</title>
        <authorList>
            <person name="Denoeud F."/>
            <person name="Carretero-Paulet L."/>
            <person name="Dereeper A."/>
            <person name="Droc G."/>
            <person name="Guyot R."/>
            <person name="Pietrella M."/>
            <person name="Zheng C."/>
            <person name="Alberti A."/>
            <person name="Anthony F."/>
            <person name="Aprea G."/>
            <person name="Aury J.M."/>
            <person name="Bento P."/>
            <person name="Bernard M."/>
            <person name="Bocs S."/>
            <person name="Campa C."/>
            <person name="Cenci A."/>
            <person name="Combes M.C."/>
            <person name="Crouzillat D."/>
            <person name="Da Silva C."/>
            <person name="Daddiego L."/>
            <person name="De Bellis F."/>
            <person name="Dussert S."/>
            <person name="Garsmeur O."/>
            <person name="Gayraud T."/>
            <person name="Guignon V."/>
            <person name="Jahn K."/>
            <person name="Jamilloux V."/>
            <person name="Joet T."/>
            <person name="Labadie K."/>
            <person name="Lan T."/>
            <person name="Leclercq J."/>
            <person name="Lepelley M."/>
            <person name="Leroy T."/>
            <person name="Li L.T."/>
            <person name="Librado P."/>
            <person name="Lopez L."/>
            <person name="Munoz A."/>
            <person name="Noel B."/>
            <person name="Pallavicini A."/>
            <person name="Perrotta G."/>
            <person name="Poncet V."/>
            <person name="Pot D."/>
            <person name="Priyono X."/>
            <person name="Rigoreau M."/>
            <person name="Rouard M."/>
            <person name="Rozas J."/>
            <person name="Tranchant-Dubreuil C."/>
            <person name="VanBuren R."/>
            <person name="Zhang Q."/>
            <person name="Andrade A.C."/>
            <person name="Argout X."/>
            <person name="Bertrand B."/>
            <person name="de Kochko A."/>
            <person name="Graziosi G."/>
            <person name="Henry R.J."/>
            <person name="Jayarama X."/>
            <person name="Ming R."/>
            <person name="Nagai C."/>
            <person name="Rounsley S."/>
            <person name="Sankoff D."/>
            <person name="Giuliano G."/>
            <person name="Albert V.A."/>
            <person name="Wincker P."/>
            <person name="Lashermes P."/>
        </authorList>
    </citation>
    <scope>NUCLEOTIDE SEQUENCE [LARGE SCALE GENOMIC DNA]</scope>
    <source>
        <strain evidence="4">cv. DH200-94</strain>
    </source>
</reference>
<dbReference type="PANTHER" id="PTHR33493">
    <property type="entry name" value="LATE EMBRYOGENESIS ABUNDANT PROTEIN 6-RELATED"/>
    <property type="match status" value="1"/>
</dbReference>
<dbReference type="PhylomeDB" id="A0A068UM64"/>
<accession>A0A068UM64</accession>
<dbReference type="GO" id="GO:0009793">
    <property type="term" value="P:embryo development ending in seed dormancy"/>
    <property type="evidence" value="ECO:0007669"/>
    <property type="project" value="InterPro"/>
</dbReference>
<dbReference type="AlphaFoldDB" id="A0A068UM64"/>
<name>A0A068UM64_COFCA</name>
<evidence type="ECO:0000313" key="3">
    <source>
        <dbReference type="EMBL" id="CDP09329.1"/>
    </source>
</evidence>
<feature type="region of interest" description="Disordered" evidence="2">
    <location>
        <begin position="65"/>
        <end position="99"/>
    </location>
</feature>
<dbReference type="EMBL" id="HG739122">
    <property type="protein sequence ID" value="CDP09329.1"/>
    <property type="molecule type" value="Genomic_DNA"/>
</dbReference>
<dbReference type="Proteomes" id="UP000295252">
    <property type="component" value="Chromosome IV"/>
</dbReference>
<dbReference type="STRING" id="49390.A0A068UM64"/>
<feature type="compositionally biased region" description="Basic and acidic residues" evidence="2">
    <location>
        <begin position="20"/>
        <end position="31"/>
    </location>
</feature>
<sequence>MQTIKEKLNDMSHMRKAKAQAKEEEKEEVDLAKTRIQVAKEVRLAREAEAAMDLHVNKAAEKVAQQEAKYSQTKNANQLPPDAIIDPDYGASLGNEGYSTPHQTCGEDCQGPYTGHGTTSKLASNAAATGTGNLASNTAAMGTGYPTNTAGGPPTNNIL</sequence>
<proteinExistence type="inferred from homology"/>
<dbReference type="Gramene" id="CDP09329">
    <property type="protein sequence ID" value="CDP09329"/>
    <property type="gene ID" value="GSCOC_T00028649001"/>
</dbReference>
<gene>
    <name evidence="3" type="ORF">GSCOC_T00028649001</name>
</gene>
<comment type="similarity">
    <text evidence="1">Belongs to the LEA type 1 family.</text>
</comment>
<keyword evidence="4" id="KW-1185">Reference proteome</keyword>
<dbReference type="OrthoDB" id="1935860at2759"/>
<dbReference type="PANTHER" id="PTHR33493:SF3">
    <property type="entry name" value="LATE EMBRYOGENESIS ABUNDANT PROTEIN, LEA_1 SUBGROUP"/>
    <property type="match status" value="1"/>
</dbReference>
<evidence type="ECO:0000256" key="1">
    <source>
        <dbReference type="ARBA" id="ARBA00010975"/>
    </source>
</evidence>
<protein>
    <submittedName>
        <fullName evidence="3">Uncharacterized protein</fullName>
    </submittedName>
</protein>
<dbReference type="Pfam" id="PF03760">
    <property type="entry name" value="LEA_1"/>
    <property type="match status" value="1"/>
</dbReference>
<evidence type="ECO:0000313" key="4">
    <source>
        <dbReference type="Proteomes" id="UP000295252"/>
    </source>
</evidence>
<dbReference type="InParanoid" id="A0A068UM64"/>
<dbReference type="InterPro" id="IPR005513">
    <property type="entry name" value="LEA_1"/>
</dbReference>
<feature type="region of interest" description="Disordered" evidence="2">
    <location>
        <begin position="1"/>
        <end position="31"/>
    </location>
</feature>